<dbReference type="Proteomes" id="UP000499080">
    <property type="component" value="Unassembled WGS sequence"/>
</dbReference>
<dbReference type="AlphaFoldDB" id="A0A4Y2KNK0"/>
<evidence type="ECO:0000313" key="2">
    <source>
        <dbReference type="Proteomes" id="UP000499080"/>
    </source>
</evidence>
<name>A0A4Y2KNK0_ARAVE</name>
<protein>
    <submittedName>
        <fullName evidence="1">Uncharacterized protein</fullName>
    </submittedName>
</protein>
<organism evidence="1 2">
    <name type="scientific">Araneus ventricosus</name>
    <name type="common">Orbweaver spider</name>
    <name type="synonym">Epeira ventricosa</name>
    <dbReference type="NCBI Taxonomy" id="182803"/>
    <lineage>
        <taxon>Eukaryota</taxon>
        <taxon>Metazoa</taxon>
        <taxon>Ecdysozoa</taxon>
        <taxon>Arthropoda</taxon>
        <taxon>Chelicerata</taxon>
        <taxon>Arachnida</taxon>
        <taxon>Araneae</taxon>
        <taxon>Araneomorphae</taxon>
        <taxon>Entelegynae</taxon>
        <taxon>Araneoidea</taxon>
        <taxon>Araneidae</taxon>
        <taxon>Araneus</taxon>
    </lineage>
</organism>
<gene>
    <name evidence="1" type="ORF">AVEN_30830_1</name>
</gene>
<accession>A0A4Y2KNK0</accession>
<comment type="caution">
    <text evidence="1">The sequence shown here is derived from an EMBL/GenBank/DDBJ whole genome shotgun (WGS) entry which is preliminary data.</text>
</comment>
<evidence type="ECO:0000313" key="1">
    <source>
        <dbReference type="EMBL" id="GBN03530.1"/>
    </source>
</evidence>
<sequence length="127" mass="14305">MFVSGDSKPRVKRKRGVELLTMSDNTGVDERKPKYSTVKNCFAAIVHDKRGHPRLWHFSDQAHRHQTEVDVTSDNGNKMYDVKELLLSPRKDDGENLVSGIVMFVPCGSKAGVKRKRGVELLTVGIR</sequence>
<reference evidence="1 2" key="1">
    <citation type="journal article" date="2019" name="Sci. Rep.">
        <title>Orb-weaving spider Araneus ventricosus genome elucidates the spidroin gene catalogue.</title>
        <authorList>
            <person name="Kono N."/>
            <person name="Nakamura H."/>
            <person name="Ohtoshi R."/>
            <person name="Moran D.A.P."/>
            <person name="Shinohara A."/>
            <person name="Yoshida Y."/>
            <person name="Fujiwara M."/>
            <person name="Mori M."/>
            <person name="Tomita M."/>
            <person name="Arakawa K."/>
        </authorList>
    </citation>
    <scope>NUCLEOTIDE SEQUENCE [LARGE SCALE GENOMIC DNA]</scope>
</reference>
<dbReference type="EMBL" id="BGPR01004805">
    <property type="protein sequence ID" value="GBN03530.1"/>
    <property type="molecule type" value="Genomic_DNA"/>
</dbReference>
<keyword evidence="2" id="KW-1185">Reference proteome</keyword>
<proteinExistence type="predicted"/>